<protein>
    <submittedName>
        <fullName evidence="2">Uncharacterized protein</fullName>
    </submittedName>
</protein>
<proteinExistence type="predicted"/>
<feature type="region of interest" description="Disordered" evidence="1">
    <location>
        <begin position="57"/>
        <end position="78"/>
    </location>
</feature>
<dbReference type="EMBL" id="VSWC01000014">
    <property type="protein sequence ID" value="KAA1114604.1"/>
    <property type="molecule type" value="Genomic_DNA"/>
</dbReference>
<keyword evidence="3" id="KW-1185">Reference proteome</keyword>
<feature type="region of interest" description="Disordered" evidence="1">
    <location>
        <begin position="1"/>
        <end position="26"/>
    </location>
</feature>
<accession>A0A5B0QNX6</accession>
<evidence type="ECO:0000313" key="3">
    <source>
        <dbReference type="Proteomes" id="UP000324748"/>
    </source>
</evidence>
<dbReference type="AlphaFoldDB" id="A0A5B0QNX6"/>
<comment type="caution">
    <text evidence="2">The sequence shown here is derived from an EMBL/GenBank/DDBJ whole genome shotgun (WGS) entry which is preliminary data.</text>
</comment>
<reference evidence="2 3" key="1">
    <citation type="submission" date="2019-05" db="EMBL/GenBank/DDBJ databases">
        <title>Emergence of the Ug99 lineage of the wheat stem rust pathogen through somatic hybridization.</title>
        <authorList>
            <person name="Li F."/>
            <person name="Upadhyaya N.M."/>
            <person name="Sperschneider J."/>
            <person name="Matny O."/>
            <person name="Nguyen-Phuc H."/>
            <person name="Mago R."/>
            <person name="Raley C."/>
            <person name="Miller M.E."/>
            <person name="Silverstein K.A.T."/>
            <person name="Henningsen E."/>
            <person name="Hirsch C.D."/>
            <person name="Visser B."/>
            <person name="Pretorius Z.A."/>
            <person name="Steffenson B.J."/>
            <person name="Schwessinger B."/>
            <person name="Dodds P.N."/>
            <person name="Figueroa M."/>
        </authorList>
    </citation>
    <scope>NUCLEOTIDE SEQUENCE [LARGE SCALE GENOMIC DNA]</scope>
    <source>
        <strain evidence="2">21-0</strain>
    </source>
</reference>
<name>A0A5B0QNX6_PUCGR</name>
<evidence type="ECO:0000256" key="1">
    <source>
        <dbReference type="SAM" id="MobiDB-lite"/>
    </source>
</evidence>
<evidence type="ECO:0000313" key="2">
    <source>
        <dbReference type="EMBL" id="KAA1114604.1"/>
    </source>
</evidence>
<sequence>MATLSRPSPALEGRPVTQSIRPQGPSRIRVGIAHKASRLYATGTYFNSASLVAHPSCGVPDSSHPPPPIRLSQPAVYL</sequence>
<organism evidence="2 3">
    <name type="scientific">Puccinia graminis f. sp. tritici</name>
    <dbReference type="NCBI Taxonomy" id="56615"/>
    <lineage>
        <taxon>Eukaryota</taxon>
        <taxon>Fungi</taxon>
        <taxon>Dikarya</taxon>
        <taxon>Basidiomycota</taxon>
        <taxon>Pucciniomycotina</taxon>
        <taxon>Pucciniomycetes</taxon>
        <taxon>Pucciniales</taxon>
        <taxon>Pucciniaceae</taxon>
        <taxon>Puccinia</taxon>
    </lineage>
</organism>
<gene>
    <name evidence="2" type="ORF">PGT21_015046</name>
</gene>
<dbReference type="Proteomes" id="UP000324748">
    <property type="component" value="Unassembled WGS sequence"/>
</dbReference>